<feature type="domain" description="EGF-like" evidence="10">
    <location>
        <begin position="463"/>
        <end position="499"/>
    </location>
</feature>
<comment type="caution">
    <text evidence="11">The sequence shown here is derived from an EMBL/GenBank/DDBJ whole genome shotgun (WGS) entry which is preliminary data.</text>
</comment>
<dbReference type="SMART" id="SM00181">
    <property type="entry name" value="EGF"/>
    <property type="match status" value="6"/>
</dbReference>
<dbReference type="PROSITE" id="PS01187">
    <property type="entry name" value="EGF_CA"/>
    <property type="match status" value="1"/>
</dbReference>
<feature type="signal peptide" evidence="9">
    <location>
        <begin position="1"/>
        <end position="19"/>
    </location>
</feature>
<dbReference type="PRINTS" id="PR00010">
    <property type="entry name" value="EGFBLOOD"/>
</dbReference>
<feature type="domain" description="EGF-like" evidence="10">
    <location>
        <begin position="387"/>
        <end position="424"/>
    </location>
</feature>
<dbReference type="CDD" id="cd00054">
    <property type="entry name" value="EGF_CA"/>
    <property type="match status" value="5"/>
</dbReference>
<keyword evidence="5" id="KW-0325">Glycoprotein</keyword>
<dbReference type="Pfam" id="PF12661">
    <property type="entry name" value="hEGF"/>
    <property type="match status" value="1"/>
</dbReference>
<evidence type="ECO:0000256" key="3">
    <source>
        <dbReference type="ARBA" id="ARBA00022737"/>
    </source>
</evidence>
<name>A0A162T5A3_9CRUS</name>
<feature type="transmembrane region" description="Helical" evidence="8">
    <location>
        <begin position="734"/>
        <end position="756"/>
    </location>
</feature>
<dbReference type="PROSITE" id="PS01186">
    <property type="entry name" value="EGF_2"/>
    <property type="match status" value="4"/>
</dbReference>
<feature type="disulfide bond" evidence="6">
    <location>
        <begin position="430"/>
        <end position="440"/>
    </location>
</feature>
<dbReference type="InterPro" id="IPR000742">
    <property type="entry name" value="EGF"/>
</dbReference>
<reference evidence="11 12" key="1">
    <citation type="submission" date="2016-03" db="EMBL/GenBank/DDBJ databases">
        <title>EvidentialGene: Evidence-directed Construction of Genes on Genomes.</title>
        <authorList>
            <person name="Gilbert D.G."/>
            <person name="Choi J.-H."/>
            <person name="Mockaitis K."/>
            <person name="Colbourne J."/>
            <person name="Pfrender M."/>
        </authorList>
    </citation>
    <scope>NUCLEOTIDE SEQUENCE [LARGE SCALE GENOMIC DNA]</scope>
    <source>
        <strain evidence="11 12">Xinb3</strain>
        <tissue evidence="11">Complete organism</tissue>
    </source>
</reference>
<keyword evidence="3" id="KW-0677">Repeat</keyword>
<evidence type="ECO:0000256" key="2">
    <source>
        <dbReference type="ARBA" id="ARBA00022729"/>
    </source>
</evidence>
<feature type="domain" description="EGF-like" evidence="10">
    <location>
        <begin position="653"/>
        <end position="689"/>
    </location>
</feature>
<dbReference type="GO" id="GO:0005509">
    <property type="term" value="F:calcium ion binding"/>
    <property type="evidence" value="ECO:0007669"/>
    <property type="project" value="InterPro"/>
</dbReference>
<feature type="disulfide bond" evidence="6">
    <location>
        <begin position="679"/>
        <end position="688"/>
    </location>
</feature>
<evidence type="ECO:0000256" key="8">
    <source>
        <dbReference type="SAM" id="Phobius"/>
    </source>
</evidence>
<dbReference type="PROSITE" id="PS00010">
    <property type="entry name" value="ASX_HYDROXYL"/>
    <property type="match status" value="2"/>
</dbReference>
<dbReference type="SMART" id="SM00179">
    <property type="entry name" value="EGF_CA"/>
    <property type="match status" value="6"/>
</dbReference>
<feature type="domain" description="EGF-like" evidence="10">
    <location>
        <begin position="501"/>
        <end position="537"/>
    </location>
</feature>
<dbReference type="GO" id="GO:0007219">
    <property type="term" value="P:Notch signaling pathway"/>
    <property type="evidence" value="ECO:0007669"/>
    <property type="project" value="TreeGrafter"/>
</dbReference>
<dbReference type="FunFam" id="2.10.25.10:FF:000095">
    <property type="entry name" value="Notch, isoform B"/>
    <property type="match status" value="1"/>
</dbReference>
<evidence type="ECO:0000256" key="6">
    <source>
        <dbReference type="PROSITE-ProRule" id="PRU00076"/>
    </source>
</evidence>
<dbReference type="PROSITE" id="PS00022">
    <property type="entry name" value="EGF_1"/>
    <property type="match status" value="5"/>
</dbReference>
<dbReference type="SUPFAM" id="SSF57196">
    <property type="entry name" value="EGF/Laminin"/>
    <property type="match status" value="5"/>
</dbReference>
<keyword evidence="8" id="KW-1133">Transmembrane helix</keyword>
<dbReference type="InterPro" id="IPR000152">
    <property type="entry name" value="EGF-type_Asp/Asn_hydroxyl_site"/>
</dbReference>
<dbReference type="Gene3D" id="2.10.25.10">
    <property type="entry name" value="Laminin"/>
    <property type="match status" value="5"/>
</dbReference>
<feature type="disulfide bond" evidence="6">
    <location>
        <begin position="527"/>
        <end position="536"/>
    </location>
</feature>
<keyword evidence="8" id="KW-0812">Transmembrane</keyword>
<sequence length="832" mass="89491">MAATHLLLAVLAIVLTASASSNGGGLTTPDAVAGVVGATASGLFNIRPLSIFTGHCNASIARGATIWKPIPGVVDIFFPKVKPPRCANPSACSLINSSLHANVILQPGDSLRLTFDLDFSSSAGERDDPPVTKMLPTTDSPRAATTTATPTTASTATPIATDEMTTPDAISSKESVVLKRYPRQAVAGPTNAAVAAPTQLPIQKSNVVAERVRLMTQAENNQGKKMSVNGSSSPAMPTVSNIVTLYKVNGEAFESCDIANSQRIGQVKSQDPESHTGVITLPPGLLSIADNFFLGRSVRWGGECLKMKVSVKTANCGDRDQCTNNGASFQCSCCESANVNEFCGPSNLCAYNPCQNEGVCIRVQQNKDDLFRCLCLPGYEGKFCEEQFNACDSMVCHNGGSCLIAHDGRAHCSCPSGFVGLHCEEELTGCDSSPCVHGICVDQTHGYRCFCQPGFGGPECNFEYNECESNPCGNGGTCLDRVGEFQCICPSGYAGSRCETQVNLCEPNPCGLNQKCIDHGTNISCECIPGLDLALCAEMNSVNGFLFPFFFVHITLAAPFDNSSASLRSKLTETRSREIQLEDCAAISASPLSSLIIYHRISFWPIGMQDKSKENSSTKECKQLINSANFENGSIRRQYKKEVFSIRLSFLKKKKACHPNPCLRGGTCWVSSGSFFCACKPGLTGDRCQDLVTIGNKAEHHEVIRGSVGHYGLSSSELELKTPLPLHLDHTHSVYVAVGTLISAVVVVVIAVMACYCRTHEPSKWSPAARLPFLCRDYRNSSSPVKEDQGMDVPLAVAMETETFQQRKFESLHPTQCQVYWSDARRDAAVLD</sequence>
<evidence type="ECO:0000256" key="9">
    <source>
        <dbReference type="SAM" id="SignalP"/>
    </source>
</evidence>
<evidence type="ECO:0000259" key="10">
    <source>
        <dbReference type="PROSITE" id="PS50026"/>
    </source>
</evidence>
<feature type="disulfide bond" evidence="6">
    <location>
        <begin position="489"/>
        <end position="498"/>
    </location>
</feature>
<dbReference type="InterPro" id="IPR013032">
    <property type="entry name" value="EGF-like_CS"/>
</dbReference>
<feature type="domain" description="EGF-like" evidence="10">
    <location>
        <begin position="426"/>
        <end position="461"/>
    </location>
</feature>
<keyword evidence="1 6" id="KW-0245">EGF-like domain</keyword>
<feature type="disulfide bond" evidence="6">
    <location>
        <begin position="451"/>
        <end position="460"/>
    </location>
</feature>
<dbReference type="PANTHER" id="PTHR12916">
    <property type="entry name" value="CYTOCHROME C OXIDASE POLYPEPTIDE VIC-2"/>
    <property type="match status" value="1"/>
</dbReference>
<evidence type="ECO:0000256" key="1">
    <source>
        <dbReference type="ARBA" id="ARBA00022536"/>
    </source>
</evidence>
<evidence type="ECO:0000256" key="7">
    <source>
        <dbReference type="SAM" id="MobiDB-lite"/>
    </source>
</evidence>
<evidence type="ECO:0000256" key="4">
    <source>
        <dbReference type="ARBA" id="ARBA00023157"/>
    </source>
</evidence>
<dbReference type="Proteomes" id="UP000076858">
    <property type="component" value="Unassembled WGS sequence"/>
</dbReference>
<evidence type="ECO:0000313" key="11">
    <source>
        <dbReference type="EMBL" id="KZS21920.1"/>
    </source>
</evidence>
<dbReference type="EMBL" id="LRGB01000007">
    <property type="protein sequence ID" value="KZS21920.1"/>
    <property type="molecule type" value="Genomic_DNA"/>
</dbReference>
<dbReference type="InterPro" id="IPR001881">
    <property type="entry name" value="EGF-like_Ca-bd_dom"/>
</dbReference>
<feature type="disulfide bond" evidence="6">
    <location>
        <begin position="375"/>
        <end position="384"/>
    </location>
</feature>
<comment type="caution">
    <text evidence="6">Lacks conserved residue(s) required for the propagation of feature annotation.</text>
</comment>
<dbReference type="GO" id="GO:0005112">
    <property type="term" value="F:Notch binding"/>
    <property type="evidence" value="ECO:0007669"/>
    <property type="project" value="TreeGrafter"/>
</dbReference>
<evidence type="ECO:0000256" key="5">
    <source>
        <dbReference type="ARBA" id="ARBA00023180"/>
    </source>
</evidence>
<organism evidence="11 12">
    <name type="scientific">Daphnia magna</name>
    <dbReference type="NCBI Taxonomy" id="35525"/>
    <lineage>
        <taxon>Eukaryota</taxon>
        <taxon>Metazoa</taxon>
        <taxon>Ecdysozoa</taxon>
        <taxon>Arthropoda</taxon>
        <taxon>Crustacea</taxon>
        <taxon>Branchiopoda</taxon>
        <taxon>Diplostraca</taxon>
        <taxon>Cladocera</taxon>
        <taxon>Anomopoda</taxon>
        <taxon>Daphniidae</taxon>
        <taxon>Daphnia</taxon>
    </lineage>
</organism>
<keyword evidence="4 6" id="KW-1015">Disulfide bond</keyword>
<keyword evidence="8" id="KW-0472">Membrane</keyword>
<feature type="chain" id="PRO_5007839691" evidence="9">
    <location>
        <begin position="20"/>
        <end position="832"/>
    </location>
</feature>
<dbReference type="FunFam" id="2.10.25.10:FF:000279">
    <property type="entry name" value="Neurogenic locus notch 1"/>
    <property type="match status" value="1"/>
</dbReference>
<dbReference type="AlphaFoldDB" id="A0A162T5A3"/>
<dbReference type="STRING" id="35525.A0A162T5A3"/>
<dbReference type="FunFam" id="2.10.25.10:FF:000472">
    <property type="entry name" value="Uncharacterized protein, isoform A"/>
    <property type="match status" value="1"/>
</dbReference>
<gene>
    <name evidence="11" type="ORF">APZ42_011044</name>
</gene>
<evidence type="ECO:0000313" key="12">
    <source>
        <dbReference type="Proteomes" id="UP000076858"/>
    </source>
</evidence>
<dbReference type="PANTHER" id="PTHR12916:SF4">
    <property type="entry name" value="UNINFLATABLE, ISOFORM C"/>
    <property type="match status" value="1"/>
</dbReference>
<dbReference type="OrthoDB" id="283575at2759"/>
<dbReference type="InterPro" id="IPR018097">
    <property type="entry name" value="EGF_Ca-bd_CS"/>
</dbReference>
<dbReference type="Pfam" id="PF00008">
    <property type="entry name" value="EGF"/>
    <property type="match status" value="3"/>
</dbReference>
<proteinExistence type="predicted"/>
<keyword evidence="12" id="KW-1185">Reference proteome</keyword>
<dbReference type="FunFam" id="2.10.25.10:FF:000699">
    <property type="entry name" value="Uncharacterized protein, isoform C"/>
    <property type="match status" value="1"/>
</dbReference>
<accession>A0A162T5A3</accession>
<feature type="region of interest" description="Disordered" evidence="7">
    <location>
        <begin position="122"/>
        <end position="154"/>
    </location>
</feature>
<keyword evidence="2 9" id="KW-0732">Signal</keyword>
<dbReference type="PROSITE" id="PS50026">
    <property type="entry name" value="EGF_3"/>
    <property type="match status" value="6"/>
</dbReference>
<feature type="domain" description="EGF-like" evidence="10">
    <location>
        <begin position="345"/>
        <end position="385"/>
    </location>
</feature>
<feature type="disulfide bond" evidence="6">
    <location>
        <begin position="414"/>
        <end position="423"/>
    </location>
</feature>
<protein>
    <submittedName>
        <fullName evidence="11">Putative Weary</fullName>
    </submittedName>
</protein>
<feature type="compositionally biased region" description="Low complexity" evidence="7">
    <location>
        <begin position="136"/>
        <end position="154"/>
    </location>
</feature>